<dbReference type="OrthoDB" id="748739at2759"/>
<protein>
    <submittedName>
        <fullName evidence="2">Uncharacterized protein</fullName>
    </submittedName>
</protein>
<keyword evidence="1" id="KW-1133">Transmembrane helix</keyword>
<organism evidence="2 3">
    <name type="scientific">Jatropha curcas</name>
    <name type="common">Barbados nut</name>
    <dbReference type="NCBI Taxonomy" id="180498"/>
    <lineage>
        <taxon>Eukaryota</taxon>
        <taxon>Viridiplantae</taxon>
        <taxon>Streptophyta</taxon>
        <taxon>Embryophyta</taxon>
        <taxon>Tracheophyta</taxon>
        <taxon>Spermatophyta</taxon>
        <taxon>Magnoliopsida</taxon>
        <taxon>eudicotyledons</taxon>
        <taxon>Gunneridae</taxon>
        <taxon>Pentapetalae</taxon>
        <taxon>rosids</taxon>
        <taxon>fabids</taxon>
        <taxon>Malpighiales</taxon>
        <taxon>Euphorbiaceae</taxon>
        <taxon>Crotonoideae</taxon>
        <taxon>Jatropheae</taxon>
        <taxon>Jatropha</taxon>
    </lineage>
</organism>
<keyword evidence="3" id="KW-1185">Reference proteome</keyword>
<reference evidence="2 3" key="1">
    <citation type="journal article" date="2014" name="PLoS ONE">
        <title>Global Analysis of Gene Expression Profiles in Physic Nut (Jatropha curcas L.) Seedlings Exposed to Salt Stress.</title>
        <authorList>
            <person name="Zhang L."/>
            <person name="Zhang C."/>
            <person name="Wu P."/>
            <person name="Chen Y."/>
            <person name="Li M."/>
            <person name="Jiang H."/>
            <person name="Wu G."/>
        </authorList>
    </citation>
    <scope>NUCLEOTIDE SEQUENCE [LARGE SCALE GENOMIC DNA]</scope>
    <source>
        <strain evidence="3">cv. GZQX0401</strain>
        <tissue evidence="2">Young leaves</tissue>
    </source>
</reference>
<dbReference type="Proteomes" id="UP000027138">
    <property type="component" value="Unassembled WGS sequence"/>
</dbReference>
<dbReference type="PANTHER" id="PTHR48223:SF1">
    <property type="entry name" value="ABC TRANSMEMBRANE TYPE-1 DOMAIN-CONTAINING PROTEIN"/>
    <property type="match status" value="1"/>
</dbReference>
<dbReference type="AlphaFoldDB" id="A0A067K7Q7"/>
<keyword evidence="1" id="KW-0812">Transmembrane</keyword>
<dbReference type="STRING" id="180498.A0A067K7Q7"/>
<sequence>MALVTHQMQQGSYTTFPMRPLSWSKGFKLKQHVSTLHMFGRIDRRSPIKRNIRLSVGACVNGSRLKLLKIAAFKGSVRNDESGNRANGSKVSKNSVKVSYVPKESGETIMGSPKVHSVPVSYTSEANEGIAGSPVIHKLFKKWLNMLRTQPPSQVVDEILEGPPPSEELQQTQSTAQTKGSGEIVEAVWSHFLGLDATIKIPLLIFIPMYFAVNVIYGVQVSKELTPLWILGPLAVAFYIKMLRVLWALYVFSFKQTVKVLKNLPTYYAVASSYISQGKLKEDIQAHVFQPMIDFKNLDYKELSKKKMKEFEEWFVDKYLDFVESIWPYYCRTIRFLKRANLI</sequence>
<dbReference type="EMBL" id="KK914632">
    <property type="protein sequence ID" value="KDP31068.1"/>
    <property type="molecule type" value="Genomic_DNA"/>
</dbReference>
<accession>A0A067K7Q7</accession>
<keyword evidence="1" id="KW-0472">Membrane</keyword>
<name>A0A067K7Q7_JATCU</name>
<proteinExistence type="predicted"/>
<feature type="transmembrane region" description="Helical" evidence="1">
    <location>
        <begin position="228"/>
        <end position="252"/>
    </location>
</feature>
<gene>
    <name evidence="2" type="ORF">JCGZ_11444</name>
</gene>
<dbReference type="PANTHER" id="PTHR48223">
    <property type="entry name" value="DEFECTIVE 2759, PUTATIVE ISOFORM 1-RELATED"/>
    <property type="match status" value="1"/>
</dbReference>
<feature type="transmembrane region" description="Helical" evidence="1">
    <location>
        <begin position="201"/>
        <end position="222"/>
    </location>
</feature>
<evidence type="ECO:0000313" key="3">
    <source>
        <dbReference type="Proteomes" id="UP000027138"/>
    </source>
</evidence>
<evidence type="ECO:0000313" key="2">
    <source>
        <dbReference type="EMBL" id="KDP31068.1"/>
    </source>
</evidence>
<evidence type="ECO:0000256" key="1">
    <source>
        <dbReference type="SAM" id="Phobius"/>
    </source>
</evidence>